<keyword evidence="2" id="KW-1185">Reference proteome</keyword>
<name>A0A4Y2E2V3_ARAVE</name>
<sequence>MEKKKVRSPREVAAENFLSPGSGLSIFSKSCIMRWLFPSTSLFFLRNRMRIGIQLNGGGCRIRDADECAANESGLLTGIGVAWLRTKMTQELRLSEKGAC</sequence>
<reference evidence="1 2" key="1">
    <citation type="journal article" date="2019" name="Sci. Rep.">
        <title>Orb-weaving spider Araneus ventricosus genome elucidates the spidroin gene catalogue.</title>
        <authorList>
            <person name="Kono N."/>
            <person name="Nakamura H."/>
            <person name="Ohtoshi R."/>
            <person name="Moran D.A.P."/>
            <person name="Shinohara A."/>
            <person name="Yoshida Y."/>
            <person name="Fujiwara M."/>
            <person name="Mori M."/>
            <person name="Tomita M."/>
            <person name="Arakawa K."/>
        </authorList>
    </citation>
    <scope>NUCLEOTIDE SEQUENCE [LARGE SCALE GENOMIC DNA]</scope>
</reference>
<accession>A0A4Y2E2V3</accession>
<evidence type="ECO:0000313" key="2">
    <source>
        <dbReference type="Proteomes" id="UP000499080"/>
    </source>
</evidence>
<protein>
    <submittedName>
        <fullName evidence="1">Uncharacterized protein</fullName>
    </submittedName>
</protein>
<dbReference type="Proteomes" id="UP000499080">
    <property type="component" value="Unassembled WGS sequence"/>
</dbReference>
<dbReference type="EMBL" id="BGPR01000490">
    <property type="protein sequence ID" value="GBM22997.1"/>
    <property type="molecule type" value="Genomic_DNA"/>
</dbReference>
<organism evidence="1 2">
    <name type="scientific">Araneus ventricosus</name>
    <name type="common">Orbweaver spider</name>
    <name type="synonym">Epeira ventricosa</name>
    <dbReference type="NCBI Taxonomy" id="182803"/>
    <lineage>
        <taxon>Eukaryota</taxon>
        <taxon>Metazoa</taxon>
        <taxon>Ecdysozoa</taxon>
        <taxon>Arthropoda</taxon>
        <taxon>Chelicerata</taxon>
        <taxon>Arachnida</taxon>
        <taxon>Araneae</taxon>
        <taxon>Araneomorphae</taxon>
        <taxon>Entelegynae</taxon>
        <taxon>Araneoidea</taxon>
        <taxon>Araneidae</taxon>
        <taxon>Araneus</taxon>
    </lineage>
</organism>
<comment type="caution">
    <text evidence="1">The sequence shown here is derived from an EMBL/GenBank/DDBJ whole genome shotgun (WGS) entry which is preliminary data.</text>
</comment>
<dbReference type="AlphaFoldDB" id="A0A4Y2E2V3"/>
<gene>
    <name evidence="1" type="ORF">AVEN_172343_1</name>
</gene>
<proteinExistence type="predicted"/>
<evidence type="ECO:0000313" key="1">
    <source>
        <dbReference type="EMBL" id="GBM22997.1"/>
    </source>
</evidence>